<proteinExistence type="predicted"/>
<evidence type="ECO:0000256" key="1">
    <source>
        <dbReference type="ARBA" id="ARBA00023015"/>
    </source>
</evidence>
<dbReference type="InterPro" id="IPR010982">
    <property type="entry name" value="Lambda_DNA-bd_dom_sf"/>
</dbReference>
<dbReference type="PROSITE" id="PS00552">
    <property type="entry name" value="HTH_MERR_1"/>
    <property type="match status" value="1"/>
</dbReference>
<gene>
    <name evidence="6" type="ORF">BSK56_09380</name>
</gene>
<evidence type="ECO:0000256" key="3">
    <source>
        <dbReference type="ARBA" id="ARBA00023163"/>
    </source>
</evidence>
<evidence type="ECO:0000313" key="7">
    <source>
        <dbReference type="Proteomes" id="UP000187412"/>
    </source>
</evidence>
<dbReference type="SMART" id="SM00422">
    <property type="entry name" value="HTH_MERR"/>
    <property type="match status" value="2"/>
</dbReference>
<dbReference type="RefSeq" id="WP_076110282.1">
    <property type="nucleotide sequence ID" value="NZ_MPTB01000009.1"/>
</dbReference>
<dbReference type="CDD" id="cd00592">
    <property type="entry name" value="HTH_MerR-like"/>
    <property type="match status" value="1"/>
</dbReference>
<dbReference type="PANTHER" id="PTHR30204:SF94">
    <property type="entry name" value="HEAVY METAL-DEPENDENT TRANSCRIPTIONAL REGULATOR HI_0293-RELATED"/>
    <property type="match status" value="1"/>
</dbReference>
<dbReference type="Proteomes" id="UP000187412">
    <property type="component" value="Unassembled WGS sequence"/>
</dbReference>
<keyword evidence="7" id="KW-1185">Reference proteome</keyword>
<dbReference type="InterPro" id="IPR047057">
    <property type="entry name" value="MerR_fam"/>
</dbReference>
<dbReference type="InterPro" id="IPR000551">
    <property type="entry name" value="MerR-type_HTH_dom"/>
</dbReference>
<evidence type="ECO:0000259" key="5">
    <source>
        <dbReference type="PROSITE" id="PS50943"/>
    </source>
</evidence>
<feature type="domain" description="HTH merR-type" evidence="4">
    <location>
        <begin position="212"/>
        <end position="280"/>
    </location>
</feature>
<feature type="domain" description="HTH merR-type" evidence="4">
    <location>
        <begin position="90"/>
        <end position="139"/>
    </location>
</feature>
<keyword evidence="2" id="KW-0238">DNA-binding</keyword>
<sequence>MPEQWGHFDIILGSVMSRKGIDSGKLAQLAHVQRSQLNLYITNEIKRPDLGVLARICTALACDIGEIMKFIPGESPAKPKPILNTSGEAFYRTGQIAQELGVHPNTIRFYEKIGLISPVERTENRYRQFTYRHLTQLRVCRLIFGTPYTNRTLRNTAFSVAAALKSWDVELALTNAEAYQHLLEKEYASALETASLLKNWTEKGQLPGTGNVYSHKEAASLLGVTPEVLRNWERNGLICVPRQPDQSRVYGDEEIARLRIIYMLRQNHYSISAIQRSMLIFDSGNSAGAVLALNQPAADLEIEFVSAGDHWLDTLASLTISAAAIKQIVVEIR</sequence>
<organism evidence="6 7">
    <name type="scientific">Paenibacillus borealis</name>
    <dbReference type="NCBI Taxonomy" id="160799"/>
    <lineage>
        <taxon>Bacteria</taxon>
        <taxon>Bacillati</taxon>
        <taxon>Bacillota</taxon>
        <taxon>Bacilli</taxon>
        <taxon>Bacillales</taxon>
        <taxon>Paenibacillaceae</taxon>
        <taxon>Paenibacillus</taxon>
    </lineage>
</organism>
<evidence type="ECO:0000313" key="6">
    <source>
        <dbReference type="EMBL" id="OMD49553.1"/>
    </source>
</evidence>
<dbReference type="InterPro" id="IPR001387">
    <property type="entry name" value="Cro/C1-type_HTH"/>
</dbReference>
<dbReference type="PANTHER" id="PTHR30204">
    <property type="entry name" value="REDOX-CYCLING DRUG-SENSING TRANSCRIPTIONAL ACTIVATOR SOXR"/>
    <property type="match status" value="1"/>
</dbReference>
<dbReference type="Gene3D" id="1.10.260.40">
    <property type="entry name" value="lambda repressor-like DNA-binding domains"/>
    <property type="match status" value="1"/>
</dbReference>
<accession>A0ABX3HJL8</accession>
<dbReference type="EMBL" id="MPTB01000009">
    <property type="protein sequence ID" value="OMD49553.1"/>
    <property type="molecule type" value="Genomic_DNA"/>
</dbReference>
<dbReference type="Pfam" id="PF13411">
    <property type="entry name" value="MerR_1"/>
    <property type="match status" value="1"/>
</dbReference>
<name>A0ABX3HJL8_PAEBO</name>
<dbReference type="InterPro" id="IPR009061">
    <property type="entry name" value="DNA-bd_dom_put_sf"/>
</dbReference>
<dbReference type="SUPFAM" id="SSF46955">
    <property type="entry name" value="Putative DNA-binding domain"/>
    <property type="match status" value="2"/>
</dbReference>
<dbReference type="PROSITE" id="PS50937">
    <property type="entry name" value="HTH_MERR_2"/>
    <property type="match status" value="2"/>
</dbReference>
<feature type="domain" description="HTH cro/C1-type" evidence="5">
    <location>
        <begin position="26"/>
        <end position="67"/>
    </location>
</feature>
<keyword evidence="1" id="KW-0805">Transcription regulation</keyword>
<reference evidence="6 7" key="1">
    <citation type="submission" date="2016-10" db="EMBL/GenBank/DDBJ databases">
        <title>Paenibacillus species isolates.</title>
        <authorList>
            <person name="Beno S.M."/>
        </authorList>
    </citation>
    <scope>NUCLEOTIDE SEQUENCE [LARGE SCALE GENOMIC DNA]</scope>
    <source>
        <strain evidence="6 7">FSL H7-0744</strain>
    </source>
</reference>
<dbReference type="Pfam" id="PF00376">
    <property type="entry name" value="MerR"/>
    <property type="match status" value="1"/>
</dbReference>
<dbReference type="PROSITE" id="PS50943">
    <property type="entry name" value="HTH_CROC1"/>
    <property type="match status" value="1"/>
</dbReference>
<protein>
    <recommendedName>
        <fullName evidence="8">HTH merR-type domain-containing protein</fullName>
    </recommendedName>
</protein>
<dbReference type="SUPFAM" id="SSF47413">
    <property type="entry name" value="lambda repressor-like DNA-binding domains"/>
    <property type="match status" value="1"/>
</dbReference>
<evidence type="ECO:0000259" key="4">
    <source>
        <dbReference type="PROSITE" id="PS50937"/>
    </source>
</evidence>
<evidence type="ECO:0000256" key="2">
    <source>
        <dbReference type="ARBA" id="ARBA00023125"/>
    </source>
</evidence>
<evidence type="ECO:0008006" key="8">
    <source>
        <dbReference type="Google" id="ProtNLM"/>
    </source>
</evidence>
<dbReference type="Gene3D" id="1.10.1660.10">
    <property type="match status" value="2"/>
</dbReference>
<comment type="caution">
    <text evidence="6">The sequence shown here is derived from an EMBL/GenBank/DDBJ whole genome shotgun (WGS) entry which is preliminary data.</text>
</comment>
<dbReference type="Pfam" id="PF13443">
    <property type="entry name" value="HTH_26"/>
    <property type="match status" value="1"/>
</dbReference>
<keyword evidence="3" id="KW-0804">Transcription</keyword>